<proteinExistence type="predicted"/>
<evidence type="ECO:0000313" key="2">
    <source>
        <dbReference type="Proteomes" id="UP001386955"/>
    </source>
</evidence>
<evidence type="ECO:0000313" key="1">
    <source>
        <dbReference type="EMBL" id="KAK7404626.1"/>
    </source>
</evidence>
<protein>
    <submittedName>
        <fullName evidence="1">Uncharacterized protein</fullName>
    </submittedName>
</protein>
<name>A0AAN9ST39_PSOTE</name>
<reference evidence="1 2" key="1">
    <citation type="submission" date="2024-01" db="EMBL/GenBank/DDBJ databases">
        <title>The genomes of 5 underutilized Papilionoideae crops provide insights into root nodulation and disease resistanc.</title>
        <authorList>
            <person name="Jiang F."/>
        </authorList>
    </citation>
    <scope>NUCLEOTIDE SEQUENCE [LARGE SCALE GENOMIC DNA]</scope>
    <source>
        <strain evidence="1">DUOXIRENSHENG_FW03</strain>
        <tissue evidence="1">Leaves</tissue>
    </source>
</reference>
<sequence>MLCPESIQSLIALVPSPPPQDNEFTNVVVQDREHIYKRGEFFSEPVEVIRNCFDLREQTELASVGEIFDKCFDLV</sequence>
<dbReference type="AlphaFoldDB" id="A0AAN9ST39"/>
<comment type="caution">
    <text evidence="1">The sequence shown here is derived from an EMBL/GenBank/DDBJ whole genome shotgun (WGS) entry which is preliminary data.</text>
</comment>
<keyword evidence="2" id="KW-1185">Reference proteome</keyword>
<accession>A0AAN9ST39</accession>
<organism evidence="1 2">
    <name type="scientific">Psophocarpus tetragonolobus</name>
    <name type="common">Winged bean</name>
    <name type="synonym">Dolichos tetragonolobus</name>
    <dbReference type="NCBI Taxonomy" id="3891"/>
    <lineage>
        <taxon>Eukaryota</taxon>
        <taxon>Viridiplantae</taxon>
        <taxon>Streptophyta</taxon>
        <taxon>Embryophyta</taxon>
        <taxon>Tracheophyta</taxon>
        <taxon>Spermatophyta</taxon>
        <taxon>Magnoliopsida</taxon>
        <taxon>eudicotyledons</taxon>
        <taxon>Gunneridae</taxon>
        <taxon>Pentapetalae</taxon>
        <taxon>rosids</taxon>
        <taxon>fabids</taxon>
        <taxon>Fabales</taxon>
        <taxon>Fabaceae</taxon>
        <taxon>Papilionoideae</taxon>
        <taxon>50 kb inversion clade</taxon>
        <taxon>NPAAA clade</taxon>
        <taxon>indigoferoid/millettioid clade</taxon>
        <taxon>Phaseoleae</taxon>
        <taxon>Psophocarpus</taxon>
    </lineage>
</organism>
<dbReference type="Proteomes" id="UP001386955">
    <property type="component" value="Unassembled WGS sequence"/>
</dbReference>
<dbReference type="EMBL" id="JAYMYS010000002">
    <property type="protein sequence ID" value="KAK7404626.1"/>
    <property type="molecule type" value="Genomic_DNA"/>
</dbReference>
<gene>
    <name evidence="1" type="ORF">VNO78_05581</name>
</gene>